<sequence length="452" mass="49840">MEKHLRRVTISFLKIYLFPLILLIVSCGKEKFPQRIFPKCEPITAQIVVANNQLKVDFSLNVNAADFDKVEWSFGDGGTASTFNPSYTYKEAKTFQVSVKLTNKCGDQATVTKSVTVVQDIVPSVATGGSSRVNNTTANVTFKLLNAGLPAANQYGICYSYTNSSPRIGTADTKSLSSVSAGDSTVIALSNLTPGVSYYYCSYIIDSKGEPHYGEVKKFQTTNADIWTGLVAYYDFNNVTGNQVLDLSGNNNAAIIRGTGATKDDDRQTNNEKVLVLDGGYLDIADNEKLRPNKISVSMWFKAASRLEAGTTMQLYYKSGYTEPVSEQYSAQLMAGTYPDITINADIKPYDGKEPCFDMGWKGVTNKQHQEITSWHHFVAVFDGPIAKTYLDGKLWGMNAIPGNGIRNCPGGNLRFGSGWRTYAYVFKGSMDDIRVYDNPLTEAQILELFKH</sequence>
<dbReference type="Gene3D" id="2.60.40.10">
    <property type="entry name" value="Immunoglobulins"/>
    <property type="match status" value="1"/>
</dbReference>
<name>A0A2S7IHB2_9BACT</name>
<dbReference type="Proteomes" id="UP000239590">
    <property type="component" value="Unassembled WGS sequence"/>
</dbReference>
<proteinExistence type="predicted"/>
<reference evidence="4" key="1">
    <citation type="submission" date="2018-02" db="EMBL/GenBank/DDBJ databases">
        <title>Genome sequencing of Solimonas sp. HR-BB.</title>
        <authorList>
            <person name="Lee Y."/>
            <person name="Jeon C.O."/>
        </authorList>
    </citation>
    <scope>NUCLEOTIDE SEQUENCE [LARGE SCALE GENOMIC DNA]</scope>
    <source>
        <strain evidence="4">HR-U</strain>
    </source>
</reference>
<dbReference type="Pfam" id="PF13385">
    <property type="entry name" value="Laminin_G_3"/>
    <property type="match status" value="1"/>
</dbReference>
<dbReference type="AlphaFoldDB" id="A0A2S7IHB2"/>
<dbReference type="InterPro" id="IPR035986">
    <property type="entry name" value="PKD_dom_sf"/>
</dbReference>
<dbReference type="PROSITE" id="PS51257">
    <property type="entry name" value="PROKAR_LIPOPROTEIN"/>
    <property type="match status" value="1"/>
</dbReference>
<dbReference type="GO" id="GO:0005975">
    <property type="term" value="P:carbohydrate metabolic process"/>
    <property type="evidence" value="ECO:0007669"/>
    <property type="project" value="UniProtKB-ARBA"/>
</dbReference>
<dbReference type="RefSeq" id="WP_104714949.1">
    <property type="nucleotide sequence ID" value="NZ_PTRA01000004.1"/>
</dbReference>
<dbReference type="InterPro" id="IPR013320">
    <property type="entry name" value="ConA-like_dom_sf"/>
</dbReference>
<dbReference type="SUPFAM" id="SSF49299">
    <property type="entry name" value="PKD domain"/>
    <property type="match status" value="1"/>
</dbReference>
<dbReference type="OrthoDB" id="1490335at2"/>
<keyword evidence="1" id="KW-1133">Transmembrane helix</keyword>
<feature type="transmembrane region" description="Helical" evidence="1">
    <location>
        <begin position="7"/>
        <end position="25"/>
    </location>
</feature>
<gene>
    <name evidence="3" type="ORF">C5O19_18840</name>
</gene>
<evidence type="ECO:0000256" key="1">
    <source>
        <dbReference type="SAM" id="Phobius"/>
    </source>
</evidence>
<dbReference type="SMART" id="SM00089">
    <property type="entry name" value="PKD"/>
    <property type="match status" value="1"/>
</dbReference>
<dbReference type="Pfam" id="PF18911">
    <property type="entry name" value="PKD_4"/>
    <property type="match status" value="1"/>
</dbReference>
<feature type="domain" description="PKD" evidence="2">
    <location>
        <begin position="71"/>
        <end position="117"/>
    </location>
</feature>
<keyword evidence="1" id="KW-0472">Membrane</keyword>
<accession>A0A2S7IHB2</accession>
<dbReference type="CDD" id="cd00146">
    <property type="entry name" value="PKD"/>
    <property type="match status" value="1"/>
</dbReference>
<keyword evidence="1" id="KW-0812">Transmembrane</keyword>
<dbReference type="Gene3D" id="2.60.120.200">
    <property type="match status" value="1"/>
</dbReference>
<dbReference type="InterPro" id="IPR022409">
    <property type="entry name" value="PKD/Chitinase_dom"/>
</dbReference>
<dbReference type="InterPro" id="IPR000601">
    <property type="entry name" value="PKD_dom"/>
</dbReference>
<dbReference type="PROSITE" id="PS50093">
    <property type="entry name" value="PKD"/>
    <property type="match status" value="1"/>
</dbReference>
<evidence type="ECO:0000313" key="3">
    <source>
        <dbReference type="EMBL" id="PQA55480.1"/>
    </source>
</evidence>
<dbReference type="GO" id="GO:0004553">
    <property type="term" value="F:hydrolase activity, hydrolyzing O-glycosyl compounds"/>
    <property type="evidence" value="ECO:0007669"/>
    <property type="project" value="UniProtKB-ARBA"/>
</dbReference>
<comment type="caution">
    <text evidence="3">The sequence shown here is derived from an EMBL/GenBank/DDBJ whole genome shotgun (WGS) entry which is preliminary data.</text>
</comment>
<evidence type="ECO:0000259" key="2">
    <source>
        <dbReference type="PROSITE" id="PS50093"/>
    </source>
</evidence>
<protein>
    <recommendedName>
        <fullName evidence="2">PKD domain-containing protein</fullName>
    </recommendedName>
</protein>
<keyword evidence="4" id="KW-1185">Reference proteome</keyword>
<dbReference type="SUPFAM" id="SSF49899">
    <property type="entry name" value="Concanavalin A-like lectins/glucanases"/>
    <property type="match status" value="1"/>
</dbReference>
<evidence type="ECO:0000313" key="4">
    <source>
        <dbReference type="Proteomes" id="UP000239590"/>
    </source>
</evidence>
<organism evidence="3 4">
    <name type="scientific">Siphonobacter curvatus</name>
    <dbReference type="NCBI Taxonomy" id="2094562"/>
    <lineage>
        <taxon>Bacteria</taxon>
        <taxon>Pseudomonadati</taxon>
        <taxon>Bacteroidota</taxon>
        <taxon>Cytophagia</taxon>
        <taxon>Cytophagales</taxon>
        <taxon>Cytophagaceae</taxon>
        <taxon>Siphonobacter</taxon>
    </lineage>
</organism>
<dbReference type="EMBL" id="PTRA01000004">
    <property type="protein sequence ID" value="PQA55480.1"/>
    <property type="molecule type" value="Genomic_DNA"/>
</dbReference>
<dbReference type="InterPro" id="IPR013783">
    <property type="entry name" value="Ig-like_fold"/>
</dbReference>